<protein>
    <submittedName>
        <fullName evidence="1">Uncharacterized protein</fullName>
    </submittedName>
</protein>
<dbReference type="EMBL" id="CZBL01000018">
    <property type="protein sequence ID" value="CUQ48869.1"/>
    <property type="molecule type" value="Genomic_DNA"/>
</dbReference>
<reference evidence="1 2" key="1">
    <citation type="submission" date="2015-09" db="EMBL/GenBank/DDBJ databases">
        <authorList>
            <consortium name="Pathogen Informatics"/>
        </authorList>
    </citation>
    <scope>NUCLEOTIDE SEQUENCE [LARGE SCALE GENOMIC DNA]</scope>
    <source>
        <strain evidence="1 2">2789STDY5834946</strain>
    </source>
</reference>
<dbReference type="Proteomes" id="UP000095725">
    <property type="component" value="Unassembled WGS sequence"/>
</dbReference>
<dbReference type="AlphaFoldDB" id="A0A174X0S0"/>
<name>A0A174X0S0_9BACE</name>
<gene>
    <name evidence="1" type="ORF">ERS852558_03765</name>
</gene>
<evidence type="ECO:0000313" key="1">
    <source>
        <dbReference type="EMBL" id="CUQ48869.1"/>
    </source>
</evidence>
<evidence type="ECO:0000313" key="2">
    <source>
        <dbReference type="Proteomes" id="UP000095725"/>
    </source>
</evidence>
<proteinExistence type="predicted"/>
<organism evidence="1 2">
    <name type="scientific">Bacteroides caccae</name>
    <dbReference type="NCBI Taxonomy" id="47678"/>
    <lineage>
        <taxon>Bacteria</taxon>
        <taxon>Pseudomonadati</taxon>
        <taxon>Bacteroidota</taxon>
        <taxon>Bacteroidia</taxon>
        <taxon>Bacteroidales</taxon>
        <taxon>Bacteroidaceae</taxon>
        <taxon>Bacteroides</taxon>
    </lineage>
</organism>
<accession>A0A174X0S0</accession>
<sequence>MFYNYDSFQMINDSAKIVYLKVDCLGRLYRK</sequence>